<feature type="region of interest" description="Disordered" evidence="2">
    <location>
        <begin position="185"/>
        <end position="204"/>
    </location>
</feature>
<comment type="caution">
    <text evidence="3">The sequence shown here is derived from an EMBL/GenBank/DDBJ whole genome shotgun (WGS) entry which is preliminary data.</text>
</comment>
<feature type="compositionally biased region" description="Polar residues" evidence="2">
    <location>
        <begin position="727"/>
        <end position="740"/>
    </location>
</feature>
<feature type="compositionally biased region" description="Low complexity" evidence="2">
    <location>
        <begin position="801"/>
        <end position="814"/>
    </location>
</feature>
<protein>
    <submittedName>
        <fullName evidence="3">Golgi transport protein Sly1</fullName>
    </submittedName>
</protein>
<feature type="region of interest" description="Disordered" evidence="2">
    <location>
        <begin position="798"/>
        <end position="832"/>
    </location>
</feature>
<dbReference type="Proteomes" id="UP000321518">
    <property type="component" value="Unassembled WGS sequence"/>
</dbReference>
<feature type="compositionally biased region" description="Low complexity" evidence="2">
    <location>
        <begin position="1279"/>
        <end position="1290"/>
    </location>
</feature>
<feature type="compositionally biased region" description="Basic and acidic residues" evidence="2">
    <location>
        <begin position="1177"/>
        <end position="1250"/>
    </location>
</feature>
<dbReference type="PANTHER" id="PTHR11679">
    <property type="entry name" value="VESICLE PROTEIN SORTING-ASSOCIATED"/>
    <property type="match status" value="1"/>
</dbReference>
<comment type="similarity">
    <text evidence="1">Belongs to the STXBP/unc-18/SEC1 family.</text>
</comment>
<name>A0A511KGV4_RHOTO</name>
<evidence type="ECO:0000256" key="1">
    <source>
        <dbReference type="ARBA" id="ARBA00009884"/>
    </source>
</evidence>
<feature type="region of interest" description="Disordered" evidence="2">
    <location>
        <begin position="27"/>
        <end position="46"/>
    </location>
</feature>
<feature type="region of interest" description="Disordered" evidence="2">
    <location>
        <begin position="1177"/>
        <end position="1290"/>
    </location>
</feature>
<dbReference type="InterPro" id="IPR036045">
    <property type="entry name" value="Sec1-like_sf"/>
</dbReference>
<dbReference type="InterPro" id="IPR043127">
    <property type="entry name" value="Sec-1-like_dom3a"/>
</dbReference>
<dbReference type="InterPro" id="IPR043154">
    <property type="entry name" value="Sec-1-like_dom1"/>
</dbReference>
<dbReference type="Gene3D" id="3.40.50.2060">
    <property type="match status" value="1"/>
</dbReference>
<feature type="compositionally biased region" description="Polar residues" evidence="2">
    <location>
        <begin position="192"/>
        <end position="204"/>
    </location>
</feature>
<dbReference type="Gene3D" id="3.90.830.10">
    <property type="entry name" value="Syntaxin Binding Protein 1, Chain A, domain 2"/>
    <property type="match status" value="1"/>
</dbReference>
<feature type="region of interest" description="Disordered" evidence="2">
    <location>
        <begin position="935"/>
        <end position="1001"/>
    </location>
</feature>
<feature type="compositionally biased region" description="Basic and acidic residues" evidence="2">
    <location>
        <begin position="935"/>
        <end position="945"/>
    </location>
</feature>
<dbReference type="SUPFAM" id="SSF56815">
    <property type="entry name" value="Sec1/munc18-like (SM) proteins"/>
    <property type="match status" value="1"/>
</dbReference>
<evidence type="ECO:0000313" key="4">
    <source>
        <dbReference type="Proteomes" id="UP000321518"/>
    </source>
</evidence>
<feature type="compositionally biased region" description="Basic and acidic residues" evidence="2">
    <location>
        <begin position="773"/>
        <end position="785"/>
    </location>
</feature>
<evidence type="ECO:0000256" key="2">
    <source>
        <dbReference type="SAM" id="MobiDB-lite"/>
    </source>
</evidence>
<dbReference type="OrthoDB" id="10251230at2759"/>
<organism evidence="3 4">
    <name type="scientific">Rhodotorula toruloides</name>
    <name type="common">Yeast</name>
    <name type="synonym">Rhodosporidium toruloides</name>
    <dbReference type="NCBI Taxonomy" id="5286"/>
    <lineage>
        <taxon>Eukaryota</taxon>
        <taxon>Fungi</taxon>
        <taxon>Dikarya</taxon>
        <taxon>Basidiomycota</taxon>
        <taxon>Pucciniomycotina</taxon>
        <taxon>Microbotryomycetes</taxon>
        <taxon>Sporidiobolales</taxon>
        <taxon>Sporidiobolaceae</taxon>
        <taxon>Rhodotorula</taxon>
    </lineage>
</organism>
<dbReference type="GO" id="GO:0016192">
    <property type="term" value="P:vesicle-mediated transport"/>
    <property type="evidence" value="ECO:0007669"/>
    <property type="project" value="InterPro"/>
</dbReference>
<feature type="compositionally biased region" description="Basic and acidic residues" evidence="2">
    <location>
        <begin position="822"/>
        <end position="832"/>
    </location>
</feature>
<dbReference type="InterPro" id="IPR001619">
    <property type="entry name" value="Sec1-like"/>
</dbReference>
<dbReference type="InterPro" id="IPR027482">
    <property type="entry name" value="Sec1-like_dom2"/>
</dbReference>
<feature type="compositionally biased region" description="Basic and acidic residues" evidence="2">
    <location>
        <begin position="953"/>
        <end position="974"/>
    </location>
</feature>
<accession>A0A511KGV4</accession>
<proteinExistence type="inferred from homology"/>
<dbReference type="Gene3D" id="3.40.50.1910">
    <property type="match status" value="1"/>
</dbReference>
<feature type="compositionally biased region" description="Low complexity" evidence="2">
    <location>
        <begin position="981"/>
        <end position="994"/>
    </location>
</feature>
<dbReference type="EMBL" id="BJWK01000007">
    <property type="protein sequence ID" value="GEM09145.1"/>
    <property type="molecule type" value="Genomic_DNA"/>
</dbReference>
<sequence length="1290" mass="141586">MAAAPPTLRDRQLAALQSLLALNSPTASTSTTHGAQGGQASTLSLSGQGQLPTWKVLVMDKVAQDVLATSLRVQDLRAAGVTLHLQLHGDRPALPDVPAIYFVSPTSANIQRIAADLRKGLYASTYVNFTSALPRPLLEEFAETVAKDGTVEGVEQVYDQHLDYLVLAPSLFSLAPSVSTASTAAVPSTSSNALQPSTTAASDVRTTYERLNEARANEEDIEDITDRVAKGLFSVLVTMGQLPIIRAPRGNAAEMVARKLDSRLRDHMASSRGVNAFSNGVGADGSFGRPLLVILDRNVDLVPMLSHSWTYQALVNDVLGMKLNRVTVEAPDAGKLSKKTYDLDAKDFFWAKNAQNPFPQVAEEIDLELNKYKQDANEITRSTGVSDVNDLAQVDLTSNAANLKAAITALPELTARKATLDTHMNIATALLQGIKERGLDELFQMEEAITKHTKRELLEAVRDPTKYKPEDKLRLMLCYYFSMLASGSDKGFSRDDLAEYERALKEAGADLGPWEYAKKLRDVMRMSSLGATSAQPAPSMAGGDLMRGFSSLSNRLTDRLRDGGIGGVGLDNLISGVKNFLPARKDFPVTRIVEALMDPASASTQALQDTDDYLLFDPRSGGRSARPAAATQGRGRQQYTDAIVFTVGGGSLVEYGNLNDYMMRSVPGGAGSGISGAGGQASGQPQGLPTRRITYGSTEILTPSDFVKALGSLARTADGSAGGGQPVPSQDNAARSIQSRYRQHKDKRDANGCNISGSKRWKDGMKQRQMSEAGHDQDTGKNDAASRWRRGHVYASQITDGRSAAGAQGQAGELSAEEEMEALGRTDKEKKKIRKERVDAKQLEAQYWLELVDRKHRYASNLKFYHQKWNETDTTDNFFHWLDEGDGKDLDLEQCPRKRLESECITYLNAEQREMYRVEVEDGLLVWAKDGKPLDTSKYHEDRGPKKGGIVEISKEEYQENRRKENEKLKKLAEAGEGDVSSSDYGSSSSSSSSDEADEVREGVRAYGDKGGTAGHGKGVRQAKERVEYYLSPKSAMDTMLRKTVNKNTDLAIWDRWFCHSGKSRWLYVSDLQNNLYVGIKKTGSFQHSSFLYGARVTSAGLIKASKGHLTSLSPLSGHYRAGTMHFKAFVRSLEDQHVDMSKVSISKSVLTIRGIEKYGKFTKKKKALKERFKASVLGKETDSQKEKEEGQKEIERIRNEEKGEGKEGHETEIRDDEKKAHKERKEEDKSLPGEGKKIEEMTEKERTERGVALVQRAFERGLKLDSIGGKGKKEEATSSSSSSSSDEAN</sequence>
<dbReference type="Pfam" id="PF00995">
    <property type="entry name" value="Sec1"/>
    <property type="match status" value="1"/>
</dbReference>
<dbReference type="Gene3D" id="1.25.40.60">
    <property type="match status" value="1"/>
</dbReference>
<evidence type="ECO:0000313" key="3">
    <source>
        <dbReference type="EMBL" id="GEM09145.1"/>
    </source>
</evidence>
<reference evidence="3 4" key="1">
    <citation type="submission" date="2019-07" db="EMBL/GenBank/DDBJ databases">
        <title>Rhodotorula toruloides NBRC10032 genome sequencing.</title>
        <authorList>
            <person name="Shida Y."/>
            <person name="Takaku H."/>
            <person name="Ogasawara W."/>
            <person name="Mori K."/>
        </authorList>
    </citation>
    <scope>NUCLEOTIDE SEQUENCE [LARGE SCALE GENOMIC DNA]</scope>
    <source>
        <strain evidence="3 4">NBRC10032</strain>
    </source>
</reference>
<gene>
    <name evidence="3" type="ORF">Rt10032_c07g3162</name>
</gene>
<feature type="region of interest" description="Disordered" evidence="2">
    <location>
        <begin position="716"/>
        <end position="785"/>
    </location>
</feature>